<evidence type="ECO:0000256" key="9">
    <source>
        <dbReference type="ARBA" id="ARBA00022777"/>
    </source>
</evidence>
<dbReference type="PROSITE" id="PS50011">
    <property type="entry name" value="PROTEIN_KINASE_DOM"/>
    <property type="match status" value="1"/>
</dbReference>
<keyword evidence="19" id="KW-1185">Reference proteome</keyword>
<dbReference type="GO" id="GO:0000155">
    <property type="term" value="F:phosphorelay sensor kinase activity"/>
    <property type="evidence" value="ECO:0007669"/>
    <property type="project" value="InterPro"/>
</dbReference>
<dbReference type="CDD" id="cd00082">
    <property type="entry name" value="HisKA"/>
    <property type="match status" value="1"/>
</dbReference>
<evidence type="ECO:0000313" key="19">
    <source>
        <dbReference type="Proteomes" id="UP000053411"/>
    </source>
</evidence>
<feature type="compositionally biased region" description="Polar residues" evidence="14">
    <location>
        <begin position="2288"/>
        <end position="2298"/>
    </location>
</feature>
<dbReference type="PANTHER" id="PTHR43047:SF46">
    <property type="entry name" value="HISTIDINE KINASE_RESPONSE REGULATOR, PUTATIVE (AFU_ORTHOLOGUE AFUA_3G12550)-RELATED"/>
    <property type="match status" value="1"/>
</dbReference>
<dbReference type="Gene3D" id="3.30.450.40">
    <property type="match status" value="1"/>
</dbReference>
<dbReference type="VEuPathDB" id="FungiDB:Z520_00130"/>
<feature type="compositionally biased region" description="Polar residues" evidence="14">
    <location>
        <begin position="442"/>
        <end position="465"/>
    </location>
</feature>
<dbReference type="Gene3D" id="1.10.287.130">
    <property type="match status" value="1"/>
</dbReference>
<keyword evidence="7" id="KW-0812">Transmembrane</keyword>
<dbReference type="STRING" id="1442371.A0A0D2L340"/>
<evidence type="ECO:0000259" key="17">
    <source>
        <dbReference type="PROSITE" id="PS50110"/>
    </source>
</evidence>
<dbReference type="InterPro" id="IPR036890">
    <property type="entry name" value="HATPase_C_sf"/>
</dbReference>
<feature type="domain" description="Histidine kinase" evidence="16">
    <location>
        <begin position="1883"/>
        <end position="2104"/>
    </location>
</feature>
<dbReference type="EC" id="2.7.13.3" evidence="3"/>
<dbReference type="SUPFAM" id="SSF56112">
    <property type="entry name" value="Protein kinase-like (PK-like)"/>
    <property type="match status" value="1"/>
</dbReference>
<dbReference type="InterPro" id="IPR029016">
    <property type="entry name" value="GAF-like_dom_sf"/>
</dbReference>
<dbReference type="FunFam" id="3.30.565.10:FF:000010">
    <property type="entry name" value="Sensor histidine kinase RcsC"/>
    <property type="match status" value="1"/>
</dbReference>
<dbReference type="PANTHER" id="PTHR43047">
    <property type="entry name" value="TWO-COMPONENT HISTIDINE PROTEIN KINASE"/>
    <property type="match status" value="1"/>
</dbReference>
<gene>
    <name evidence="18" type="ORF">Z520_00130</name>
</gene>
<dbReference type="FunFam" id="3.40.50.2300:FF:000285">
    <property type="entry name" value="Putative sensor histidine kinase/response regulator"/>
    <property type="match status" value="1"/>
</dbReference>
<dbReference type="EMBL" id="KN848062">
    <property type="protein sequence ID" value="KIY03439.1"/>
    <property type="molecule type" value="Genomic_DNA"/>
</dbReference>
<dbReference type="OrthoDB" id="60033at2759"/>
<evidence type="ECO:0000256" key="13">
    <source>
        <dbReference type="PROSITE-ProRule" id="PRU00169"/>
    </source>
</evidence>
<keyword evidence="4" id="KW-1003">Cell membrane</keyword>
<feature type="region of interest" description="Disordered" evidence="14">
    <location>
        <begin position="437"/>
        <end position="501"/>
    </location>
</feature>
<dbReference type="Proteomes" id="UP000053411">
    <property type="component" value="Unassembled WGS sequence"/>
</dbReference>
<keyword evidence="11" id="KW-1133">Transmembrane helix</keyword>
<dbReference type="SUPFAM" id="SSF52540">
    <property type="entry name" value="P-loop containing nucleoside triphosphate hydrolases"/>
    <property type="match status" value="1"/>
</dbReference>
<keyword evidence="5 13" id="KW-0597">Phosphoprotein</keyword>
<feature type="modified residue" description="4-aspartylphosphate" evidence="13">
    <location>
        <position position="2209"/>
    </location>
</feature>
<dbReference type="Gene3D" id="3.40.50.2300">
    <property type="match status" value="1"/>
</dbReference>
<evidence type="ECO:0000256" key="14">
    <source>
        <dbReference type="SAM" id="MobiDB-lite"/>
    </source>
</evidence>
<feature type="region of interest" description="Disordered" evidence="14">
    <location>
        <begin position="70"/>
        <end position="107"/>
    </location>
</feature>
<dbReference type="InterPro" id="IPR041664">
    <property type="entry name" value="AAA_16"/>
</dbReference>
<dbReference type="InterPro" id="IPR005467">
    <property type="entry name" value="His_kinase_dom"/>
</dbReference>
<feature type="compositionally biased region" description="Low complexity" evidence="14">
    <location>
        <begin position="2305"/>
        <end position="2315"/>
    </location>
</feature>
<evidence type="ECO:0000256" key="10">
    <source>
        <dbReference type="ARBA" id="ARBA00022840"/>
    </source>
</evidence>
<comment type="subcellular location">
    <subcellularLocation>
        <location evidence="2">Cell membrane</location>
        <topology evidence="2">Multi-pass membrane protein</topology>
    </subcellularLocation>
</comment>
<dbReference type="SMART" id="SM00065">
    <property type="entry name" value="GAF"/>
    <property type="match status" value="1"/>
</dbReference>
<evidence type="ECO:0000256" key="4">
    <source>
        <dbReference type="ARBA" id="ARBA00022475"/>
    </source>
</evidence>
<dbReference type="InterPro" id="IPR003661">
    <property type="entry name" value="HisK_dim/P_dom"/>
</dbReference>
<dbReference type="SMART" id="SM00387">
    <property type="entry name" value="HATPase_c"/>
    <property type="match status" value="1"/>
</dbReference>
<feature type="compositionally biased region" description="Polar residues" evidence="14">
    <location>
        <begin position="91"/>
        <end position="106"/>
    </location>
</feature>
<evidence type="ECO:0000256" key="6">
    <source>
        <dbReference type="ARBA" id="ARBA00022679"/>
    </source>
</evidence>
<dbReference type="InterPro" id="IPR036097">
    <property type="entry name" value="HisK_dim/P_sf"/>
</dbReference>
<proteinExistence type="predicted"/>
<reference evidence="18 19" key="1">
    <citation type="submission" date="2015-01" db="EMBL/GenBank/DDBJ databases">
        <title>The Genome Sequence of Fonsecaea multimorphosa CBS 102226.</title>
        <authorList>
            <consortium name="The Broad Institute Genomics Platform"/>
            <person name="Cuomo C."/>
            <person name="de Hoog S."/>
            <person name="Gorbushina A."/>
            <person name="Stielow B."/>
            <person name="Teixiera M."/>
            <person name="Abouelleil A."/>
            <person name="Chapman S.B."/>
            <person name="Priest M."/>
            <person name="Young S.K."/>
            <person name="Wortman J."/>
            <person name="Nusbaum C."/>
            <person name="Birren B."/>
        </authorList>
    </citation>
    <scope>NUCLEOTIDE SEQUENCE [LARGE SCALE GENOMIC DNA]</scope>
    <source>
        <strain evidence="18 19">CBS 102226</strain>
    </source>
</reference>
<name>A0A0D2L340_9EURO</name>
<keyword evidence="10" id="KW-0067">ATP-binding</keyword>
<keyword evidence="8" id="KW-0547">Nucleotide-binding</keyword>
<accession>A0A0D2L340</accession>
<dbReference type="Pfam" id="PF00512">
    <property type="entry name" value="HisKA"/>
    <property type="match status" value="1"/>
</dbReference>
<dbReference type="GO" id="GO:0009927">
    <property type="term" value="F:histidine phosphotransfer kinase activity"/>
    <property type="evidence" value="ECO:0007669"/>
    <property type="project" value="TreeGrafter"/>
</dbReference>
<dbReference type="SUPFAM" id="SSF55874">
    <property type="entry name" value="ATPase domain of HSP90 chaperone/DNA topoisomerase II/histidine kinase"/>
    <property type="match status" value="1"/>
</dbReference>
<keyword evidence="9" id="KW-0418">Kinase</keyword>
<dbReference type="SUPFAM" id="SSF55781">
    <property type="entry name" value="GAF domain-like"/>
    <property type="match status" value="1"/>
</dbReference>
<dbReference type="InterPro" id="IPR003018">
    <property type="entry name" value="GAF"/>
</dbReference>
<feature type="compositionally biased region" description="Polar residues" evidence="14">
    <location>
        <begin position="2316"/>
        <end position="2329"/>
    </location>
</feature>
<feature type="domain" description="Protein kinase" evidence="15">
    <location>
        <begin position="99"/>
        <end position="391"/>
    </location>
</feature>
<dbReference type="SUPFAM" id="SSF52172">
    <property type="entry name" value="CheY-like"/>
    <property type="match status" value="1"/>
</dbReference>
<evidence type="ECO:0000256" key="2">
    <source>
        <dbReference type="ARBA" id="ARBA00004651"/>
    </source>
</evidence>
<organism evidence="18 19">
    <name type="scientific">Fonsecaea multimorphosa CBS 102226</name>
    <dbReference type="NCBI Taxonomy" id="1442371"/>
    <lineage>
        <taxon>Eukaryota</taxon>
        <taxon>Fungi</taxon>
        <taxon>Dikarya</taxon>
        <taxon>Ascomycota</taxon>
        <taxon>Pezizomycotina</taxon>
        <taxon>Eurotiomycetes</taxon>
        <taxon>Chaetothyriomycetidae</taxon>
        <taxon>Chaetothyriales</taxon>
        <taxon>Herpotrichiellaceae</taxon>
        <taxon>Fonsecaea</taxon>
    </lineage>
</organism>
<protein>
    <recommendedName>
        <fullName evidence="3">histidine kinase</fullName>
        <ecNumber evidence="3">2.7.13.3</ecNumber>
    </recommendedName>
</protein>
<evidence type="ECO:0000256" key="11">
    <source>
        <dbReference type="ARBA" id="ARBA00022989"/>
    </source>
</evidence>
<dbReference type="InterPro" id="IPR000719">
    <property type="entry name" value="Prot_kinase_dom"/>
</dbReference>
<dbReference type="SMART" id="SM00388">
    <property type="entry name" value="HisKA"/>
    <property type="match status" value="1"/>
</dbReference>
<evidence type="ECO:0000256" key="7">
    <source>
        <dbReference type="ARBA" id="ARBA00022692"/>
    </source>
</evidence>
<dbReference type="GO" id="GO:0005886">
    <property type="term" value="C:plasma membrane"/>
    <property type="evidence" value="ECO:0007669"/>
    <property type="project" value="UniProtKB-SubCell"/>
</dbReference>
<dbReference type="InterPro" id="IPR001789">
    <property type="entry name" value="Sig_transdc_resp-reg_receiver"/>
</dbReference>
<keyword evidence="12" id="KW-0472">Membrane</keyword>
<dbReference type="PRINTS" id="PR00344">
    <property type="entry name" value="BCTRLSENSOR"/>
</dbReference>
<evidence type="ECO:0000313" key="18">
    <source>
        <dbReference type="EMBL" id="KIY03439.1"/>
    </source>
</evidence>
<dbReference type="RefSeq" id="XP_016637561.1">
    <property type="nucleotide sequence ID" value="XM_016770651.1"/>
</dbReference>
<dbReference type="Gene3D" id="3.30.565.10">
    <property type="entry name" value="Histidine kinase-like ATPase, C-terminal domain"/>
    <property type="match status" value="1"/>
</dbReference>
<evidence type="ECO:0000256" key="8">
    <source>
        <dbReference type="ARBA" id="ARBA00022741"/>
    </source>
</evidence>
<dbReference type="Pfam" id="PF13191">
    <property type="entry name" value="AAA_16"/>
    <property type="match status" value="1"/>
</dbReference>
<dbReference type="SMART" id="SM00448">
    <property type="entry name" value="REC"/>
    <property type="match status" value="1"/>
</dbReference>
<dbReference type="FunFam" id="1.10.510.10:FF:000579">
    <property type="entry name" value="Sensor histidine kinase/response regulator, putative"/>
    <property type="match status" value="1"/>
</dbReference>
<dbReference type="PROSITE" id="PS50110">
    <property type="entry name" value="RESPONSE_REGULATORY"/>
    <property type="match status" value="1"/>
</dbReference>
<dbReference type="InterPro" id="IPR027417">
    <property type="entry name" value="P-loop_NTPase"/>
</dbReference>
<evidence type="ECO:0000256" key="1">
    <source>
        <dbReference type="ARBA" id="ARBA00000085"/>
    </source>
</evidence>
<sequence length="2454" mass="272629">MDEILGEDLPIAPARLFERLSQVPNYTWDRSFVPFHTSYDHWHVYGVLHNPDVINPRASVSTLTSFSVLSGSTRSSPKLDPHRPALRHNHWSSISGTSTDSENLSSKGDPDPIWMPVVARISMHVVRLEREFYYNQAIVRDADPECEHTIRPIEIFKLPTTPGDTRPIVVCVYEAPGKNYLREILDMGPAFYGLNNHRMSVAADGTPGERIPLQAFLDFAVGAAETLELLHHGANSVHGEVRSDTFHWNRETGTVKLANGGNGPRAFENLLSSEGWANLSREIGVKNKLNFIAPEQTGRLPAEPDSRTDIYSLGVLFWTLLTGQPAFDAETPIDIVQRVLTHRLPLVTAVRMDVPDAIAHIIAKMTQKQMDERYHSMSGLRYDLVQIQKFLGEGDQEKIKNYKVGQRDVSSFFILPTKQFGRHAETERITKIIDEAHKRHTSSVTRPSPSQHGLLSAGSNSSVSDSRMDGAEEAPGSDDSSSFGFRESRSNSTTIGLDGAYTPGYGTKTNLLGKRPRGIADPRITPLDVLSDRDSSFSGGLQPASDMLPGMMTRRRNSHKYKRRSKTEVITILGPAGVGKTALIKAVQPVIRRHGYFALGRFDRARPSPFEPLIKVMASLFRQIFSEKDVNSPYHEHLRAHVTPFWPILHSMLDLPSTLLDVTVLSKKLLLKPDTANQSINTEVPTIDSGGPKAHTIPPHHGTWDANDFLRGPANTKSIRLINTYMDVLRTICTGKLICLCLDDLQYADSESIELLMHIIRAKVPAVLILSSRVEDGNVPEPTVKLLDLDSTNKIELANLRERHVFEYVAATMSQPVETVLPLAAVVYAKSEGNPFLVKDILQTCYQRNCLWYDWKESGWQFDLDKIFNEFSSEGCTDNGYLTRRLQELPPAARSILAWASLIGTTFSFKLIQSIVTGDFFFSSGRDQTHDATCPKRAKLMNLSETDCINGLQQLVNMFIINPGETDDEFRFAHGRYLKAANEMRECQNTTKMHFIIAQAMMTYLSQCKYNLYPLARHICLSAEIVKERIPTRMRYRDVLWRGAQKAIETGAKATGLWYYKSALKLLQDDKWNTDNPDVFYDETLQLHVNTAEIMYLQGEDVEALGLLNETFAHAKCSADKTRSFILKGRVLASQGRFMDAFMTQRECLAELGLALPETTWEECDVDFKKLELRLQQLDKEALLTAPLSEDKTVIALGTVLSEALGALYWSNALLWYQLVIAYVNTILDRGVFVQAGVGFTMLGAAAIGRFKDIELGLSYGDIAQEFYTMFDDAWTRGRGWTLYTLFIGHYQTPVRNLLPILDSALEYSLSSGDKFVSILNIGAMALSRFWAGQDLGEVEAFCNYGPEEFDDWDKDRRGGTLLTVIRQVSRALQGKTIAADAATLLDDEDHQTESWLTDCGMYAANAQRSRDIFHAMSLVAYHLLGYHEYVVQKGRELIVGSLDELWSNRPTCGTRFYLGLSLIAVAKEKPEEERGPYIEEAKEMKRFIDDWGKVNDVNYFAWSRILEAAISDITKVYYNVTSNLEMAIDHCQVHGFAMEEALAVEMQADFLLLRGAKRAGKVMIQEAIAAWNRINAAGKARQLQEKHEWLIKTATTSRTMDATTQTQDLHALTVGEGAQIQNKREYTNQWVQPKAAVATQTPQDVPGLGLDILDLTSILEFSRVISSELQINNLLSKMISVILESVGGQAEFCAIVIDSEDQGWCVAASADHETGVKTYPDGIPFSEVDDQAAQQITHYLLRTKETVFVHNVLEDDRFSNVGDAYLARNPHGRSIIAIPIIQADHLMGVIHLEGRPNAFTQRNMIVLNLLTNQVAISLGNALLYRKVRKVSASNASMVESQKRALVAAREAEAKAKKAEAEAMHNVKLKEEAAKAKSIFLANVSHELRTPLNGVIGMSELLKGTPLSKDQEQYADSIRVCADTLLTVINDILDFSKLEAGKMQMFTVPLNLKETITEVVRALAYTNQEHGLKTIEDLQIDDNLVLGDPVRLHQIFMNLLSNAYKFTPKGSVTVRARKNAETRDRVKITCSVADTGIGITQEQLTRLFQPFSQADSSTARSYGGSGLGLSICKAMIENVLGGKIWIESTPGVGTTVSFTLTFQKAPKNSSVRNEIQISAKDPDPMANWSQSASPETEQKTYSFCDLSKVPREELRVCIAEDNQINRKIAISFVNRLGLKCEAYEDGKQAYEALQAKSKQGKPFHLVLMDVQMPVLDGYEATKAIRADPDPNVSRVLIIAMTASAIRGDREKCLEAGMNDYLAKPVRQTALKAMLDEYLHRTKAAPENSVKTPESNSSPVDDANGSAESGSKSPSSTTNGEKSPGSTTNGEEPPMSPTERPKLRRPFKRVMKKVEASIAEVSEQANKESVTSGVENGQGGKPSPPSGKRETDELGKITSEQVAPKPVLHVGGVLPTNGHVNGTVNGTAHSIEEIVPSLTLMERSANADPTKAEPS</sequence>
<dbReference type="Pfam" id="PF02518">
    <property type="entry name" value="HATPase_c"/>
    <property type="match status" value="1"/>
</dbReference>
<dbReference type="FunFam" id="1.10.287.130:FF:000003">
    <property type="entry name" value="Histidine kinase"/>
    <property type="match status" value="1"/>
</dbReference>
<dbReference type="PROSITE" id="PS50109">
    <property type="entry name" value="HIS_KIN"/>
    <property type="match status" value="1"/>
</dbReference>
<dbReference type="FunFam" id="3.30.450.40:FF:000044">
    <property type="entry name" value="Putative sensor histidine kinase/response regulator"/>
    <property type="match status" value="1"/>
</dbReference>
<feature type="compositionally biased region" description="Polar residues" evidence="14">
    <location>
        <begin position="2362"/>
        <end position="2374"/>
    </location>
</feature>
<dbReference type="CDD" id="cd17546">
    <property type="entry name" value="REC_hyHK_CKI1_RcsC-like"/>
    <property type="match status" value="1"/>
</dbReference>
<comment type="catalytic activity">
    <reaction evidence="1">
        <text>ATP + protein L-histidine = ADP + protein N-phospho-L-histidine.</text>
        <dbReference type="EC" id="2.7.13.3"/>
    </reaction>
</comment>
<dbReference type="GO" id="GO:0005524">
    <property type="term" value="F:ATP binding"/>
    <property type="evidence" value="ECO:0007669"/>
    <property type="project" value="UniProtKB-KW"/>
</dbReference>
<evidence type="ECO:0000256" key="5">
    <source>
        <dbReference type="ARBA" id="ARBA00022553"/>
    </source>
</evidence>
<evidence type="ECO:0000256" key="3">
    <source>
        <dbReference type="ARBA" id="ARBA00012438"/>
    </source>
</evidence>
<evidence type="ECO:0000259" key="16">
    <source>
        <dbReference type="PROSITE" id="PS50109"/>
    </source>
</evidence>
<dbReference type="InterPro" id="IPR011006">
    <property type="entry name" value="CheY-like_superfamily"/>
</dbReference>
<dbReference type="CDD" id="cd16922">
    <property type="entry name" value="HATPase_EvgS-ArcB-TorS-like"/>
    <property type="match status" value="1"/>
</dbReference>
<dbReference type="GeneID" id="27705876"/>
<dbReference type="SUPFAM" id="SSF47384">
    <property type="entry name" value="Homodimeric domain of signal transducing histidine kinase"/>
    <property type="match status" value="1"/>
</dbReference>
<feature type="region of interest" description="Disordered" evidence="14">
    <location>
        <begin position="531"/>
        <end position="561"/>
    </location>
</feature>
<evidence type="ECO:0000259" key="15">
    <source>
        <dbReference type="PROSITE" id="PS50011"/>
    </source>
</evidence>
<dbReference type="InterPro" id="IPR011009">
    <property type="entry name" value="Kinase-like_dom_sf"/>
</dbReference>
<evidence type="ECO:0000256" key="12">
    <source>
        <dbReference type="ARBA" id="ARBA00023136"/>
    </source>
</evidence>
<keyword evidence="6" id="KW-0808">Transferase</keyword>
<dbReference type="Pfam" id="PF00072">
    <property type="entry name" value="Response_reg"/>
    <property type="match status" value="1"/>
</dbReference>
<dbReference type="InterPro" id="IPR003594">
    <property type="entry name" value="HATPase_dom"/>
</dbReference>
<dbReference type="Gene3D" id="1.10.510.10">
    <property type="entry name" value="Transferase(Phosphotransferase) domain 1"/>
    <property type="match status" value="1"/>
</dbReference>
<feature type="domain" description="Response regulatory" evidence="17">
    <location>
        <begin position="2155"/>
        <end position="2278"/>
    </location>
</feature>
<dbReference type="InterPro" id="IPR004358">
    <property type="entry name" value="Sig_transdc_His_kin-like_C"/>
</dbReference>
<feature type="compositionally biased region" description="Basic residues" evidence="14">
    <location>
        <begin position="2341"/>
        <end position="2350"/>
    </location>
</feature>
<dbReference type="Pfam" id="PF13185">
    <property type="entry name" value="GAF_2"/>
    <property type="match status" value="1"/>
</dbReference>
<feature type="region of interest" description="Disordered" evidence="14">
    <location>
        <begin position="2281"/>
        <end position="2400"/>
    </location>
</feature>